<keyword evidence="1" id="KW-0732">Signal</keyword>
<protein>
    <recommendedName>
        <fullName evidence="4">5'-nucleotidase</fullName>
    </recommendedName>
</protein>
<comment type="caution">
    <text evidence="2">The sequence shown here is derived from an EMBL/GenBank/DDBJ whole genome shotgun (WGS) entry which is preliminary data.</text>
</comment>
<proteinExistence type="predicted"/>
<reference evidence="2" key="1">
    <citation type="submission" date="2016-10" db="EMBL/GenBank/DDBJ databases">
        <title>Genome sequence of Streptomyces mangrovisoli MUSC 149.</title>
        <authorList>
            <person name="Lee L.-H."/>
            <person name="Ser H.-L."/>
        </authorList>
    </citation>
    <scope>NUCLEOTIDE SEQUENCE [LARGE SCALE GENOMIC DNA]</scope>
    <source>
        <strain evidence="2">MUSC 149</strain>
    </source>
</reference>
<evidence type="ECO:0008006" key="4">
    <source>
        <dbReference type="Google" id="ProtNLM"/>
    </source>
</evidence>
<name>A0A1J4P4X8_9ACTN</name>
<gene>
    <name evidence="2" type="ORF">WN71_001740</name>
</gene>
<feature type="signal peptide" evidence="1">
    <location>
        <begin position="1"/>
        <end position="27"/>
    </location>
</feature>
<dbReference type="AlphaFoldDB" id="A0A1J4P4X8"/>
<accession>A0A1J4P4X8</accession>
<sequence length="68" mass="6628">MLRSVLVAAFSAVAAFATLSGLSGAKAATLADSVWSSAAPADSVWSAPAPTVVVGGDTSDGTDDSVWS</sequence>
<dbReference type="STRING" id="1428628.WN71_001740"/>
<evidence type="ECO:0000256" key="1">
    <source>
        <dbReference type="SAM" id="SignalP"/>
    </source>
</evidence>
<evidence type="ECO:0000313" key="2">
    <source>
        <dbReference type="EMBL" id="OIJ69624.1"/>
    </source>
</evidence>
<dbReference type="Proteomes" id="UP000034196">
    <property type="component" value="Unassembled WGS sequence"/>
</dbReference>
<dbReference type="EMBL" id="LAVA02000003">
    <property type="protein sequence ID" value="OIJ69624.1"/>
    <property type="molecule type" value="Genomic_DNA"/>
</dbReference>
<keyword evidence="3" id="KW-1185">Reference proteome</keyword>
<feature type="chain" id="PRO_5009631572" description="5'-nucleotidase" evidence="1">
    <location>
        <begin position="28"/>
        <end position="68"/>
    </location>
</feature>
<evidence type="ECO:0000313" key="3">
    <source>
        <dbReference type="Proteomes" id="UP000034196"/>
    </source>
</evidence>
<organism evidence="2 3">
    <name type="scientific">Streptomyces mangrovisoli</name>
    <dbReference type="NCBI Taxonomy" id="1428628"/>
    <lineage>
        <taxon>Bacteria</taxon>
        <taxon>Bacillati</taxon>
        <taxon>Actinomycetota</taxon>
        <taxon>Actinomycetes</taxon>
        <taxon>Kitasatosporales</taxon>
        <taxon>Streptomycetaceae</taxon>
        <taxon>Streptomyces</taxon>
    </lineage>
</organism>